<accession>A0AAF0QGQ7</accession>
<gene>
    <name evidence="1" type="ORF">MTR67_015603</name>
</gene>
<evidence type="ECO:0000313" key="1">
    <source>
        <dbReference type="EMBL" id="WMV22218.1"/>
    </source>
</evidence>
<evidence type="ECO:0000313" key="2">
    <source>
        <dbReference type="Proteomes" id="UP001234989"/>
    </source>
</evidence>
<dbReference type="Proteomes" id="UP001234989">
    <property type="component" value="Chromosome 3"/>
</dbReference>
<proteinExistence type="predicted"/>
<keyword evidence="2" id="KW-1185">Reference proteome</keyword>
<reference evidence="1" key="1">
    <citation type="submission" date="2023-08" db="EMBL/GenBank/DDBJ databases">
        <title>A de novo genome assembly of Solanum verrucosum Schlechtendal, a Mexican diploid species geographically isolated from the other diploid A-genome species in potato relatives.</title>
        <authorList>
            <person name="Hosaka K."/>
        </authorList>
    </citation>
    <scope>NUCLEOTIDE SEQUENCE</scope>
    <source>
        <tissue evidence="1">Young leaves</tissue>
    </source>
</reference>
<protein>
    <submittedName>
        <fullName evidence="1">Uncharacterized protein</fullName>
    </submittedName>
</protein>
<dbReference type="EMBL" id="CP133614">
    <property type="protein sequence ID" value="WMV22218.1"/>
    <property type="molecule type" value="Genomic_DNA"/>
</dbReference>
<dbReference type="AlphaFoldDB" id="A0AAF0QGQ7"/>
<organism evidence="1 2">
    <name type="scientific">Solanum verrucosum</name>
    <dbReference type="NCBI Taxonomy" id="315347"/>
    <lineage>
        <taxon>Eukaryota</taxon>
        <taxon>Viridiplantae</taxon>
        <taxon>Streptophyta</taxon>
        <taxon>Embryophyta</taxon>
        <taxon>Tracheophyta</taxon>
        <taxon>Spermatophyta</taxon>
        <taxon>Magnoliopsida</taxon>
        <taxon>eudicotyledons</taxon>
        <taxon>Gunneridae</taxon>
        <taxon>Pentapetalae</taxon>
        <taxon>asterids</taxon>
        <taxon>lamiids</taxon>
        <taxon>Solanales</taxon>
        <taxon>Solanaceae</taxon>
        <taxon>Solanoideae</taxon>
        <taxon>Solaneae</taxon>
        <taxon>Solanum</taxon>
    </lineage>
</organism>
<name>A0AAF0QGQ7_SOLVR</name>
<sequence length="107" mass="12597">MKRILMFKIMNLGSETPPNKHMEEQKLTIKLRVEKLKKKSVIMTEHPKFDLNFAPKMEENTLDKHTEEQKPAIKLRVGKVLEETKTATLIEHVKFDFNVAHEPDEEE</sequence>